<organism evidence="1 2">
    <name type="scientific">Pisolithus microcarpus 441</name>
    <dbReference type="NCBI Taxonomy" id="765257"/>
    <lineage>
        <taxon>Eukaryota</taxon>
        <taxon>Fungi</taxon>
        <taxon>Dikarya</taxon>
        <taxon>Basidiomycota</taxon>
        <taxon>Agaricomycotina</taxon>
        <taxon>Agaricomycetes</taxon>
        <taxon>Agaricomycetidae</taxon>
        <taxon>Boletales</taxon>
        <taxon>Sclerodermatineae</taxon>
        <taxon>Pisolithaceae</taxon>
        <taxon>Pisolithus</taxon>
    </lineage>
</organism>
<dbReference type="OrthoDB" id="3199698at2759"/>
<accession>A0A0C9ZTJ8</accession>
<dbReference type="STRING" id="765257.A0A0C9ZTJ8"/>
<sequence length="105" mass="12060">MSLVYITAIEGHVPKDVVCTFQAFLEFCCLVWQGVITEQTLTEIDDVLRHFHLFCKVFWNAGVIDYFSLPQQCAMKHYHYLIFQFGAPNGLCSSITESKHIKAVK</sequence>
<evidence type="ECO:0000313" key="1">
    <source>
        <dbReference type="EMBL" id="KIK22983.1"/>
    </source>
</evidence>
<evidence type="ECO:0000313" key="2">
    <source>
        <dbReference type="Proteomes" id="UP000054018"/>
    </source>
</evidence>
<dbReference type="EMBL" id="KN833732">
    <property type="protein sequence ID" value="KIK22983.1"/>
    <property type="molecule type" value="Genomic_DNA"/>
</dbReference>
<proteinExistence type="predicted"/>
<dbReference type="Proteomes" id="UP000054018">
    <property type="component" value="Unassembled WGS sequence"/>
</dbReference>
<dbReference type="AlphaFoldDB" id="A0A0C9ZTJ8"/>
<name>A0A0C9ZTJ8_9AGAM</name>
<dbReference type="HOGENOM" id="CLU_006344_6_2_1"/>
<reference evidence="2" key="2">
    <citation type="submission" date="2015-01" db="EMBL/GenBank/DDBJ databases">
        <title>Evolutionary Origins and Diversification of the Mycorrhizal Mutualists.</title>
        <authorList>
            <consortium name="DOE Joint Genome Institute"/>
            <consortium name="Mycorrhizal Genomics Consortium"/>
            <person name="Kohler A."/>
            <person name="Kuo A."/>
            <person name="Nagy L.G."/>
            <person name="Floudas D."/>
            <person name="Copeland A."/>
            <person name="Barry K.W."/>
            <person name="Cichocki N."/>
            <person name="Veneault-Fourrey C."/>
            <person name="LaButti K."/>
            <person name="Lindquist E.A."/>
            <person name="Lipzen A."/>
            <person name="Lundell T."/>
            <person name="Morin E."/>
            <person name="Murat C."/>
            <person name="Riley R."/>
            <person name="Ohm R."/>
            <person name="Sun H."/>
            <person name="Tunlid A."/>
            <person name="Henrissat B."/>
            <person name="Grigoriev I.V."/>
            <person name="Hibbett D.S."/>
            <person name="Martin F."/>
        </authorList>
    </citation>
    <scope>NUCLEOTIDE SEQUENCE [LARGE SCALE GENOMIC DNA]</scope>
    <source>
        <strain evidence="2">441</strain>
    </source>
</reference>
<protein>
    <submittedName>
        <fullName evidence="1">Uncharacterized protein</fullName>
    </submittedName>
</protein>
<gene>
    <name evidence="1" type="ORF">PISMIDRAFT_101462</name>
</gene>
<keyword evidence="2" id="KW-1185">Reference proteome</keyword>
<reference evidence="1 2" key="1">
    <citation type="submission" date="2014-04" db="EMBL/GenBank/DDBJ databases">
        <authorList>
            <consortium name="DOE Joint Genome Institute"/>
            <person name="Kuo A."/>
            <person name="Kohler A."/>
            <person name="Costa M.D."/>
            <person name="Nagy L.G."/>
            <person name="Floudas D."/>
            <person name="Copeland A."/>
            <person name="Barry K.W."/>
            <person name="Cichocki N."/>
            <person name="Veneault-Fourrey C."/>
            <person name="LaButti K."/>
            <person name="Lindquist E.A."/>
            <person name="Lipzen A."/>
            <person name="Lundell T."/>
            <person name="Morin E."/>
            <person name="Murat C."/>
            <person name="Sun H."/>
            <person name="Tunlid A."/>
            <person name="Henrissat B."/>
            <person name="Grigoriev I.V."/>
            <person name="Hibbett D.S."/>
            <person name="Martin F."/>
            <person name="Nordberg H.P."/>
            <person name="Cantor M.N."/>
            <person name="Hua S.X."/>
        </authorList>
    </citation>
    <scope>NUCLEOTIDE SEQUENCE [LARGE SCALE GENOMIC DNA]</scope>
    <source>
        <strain evidence="1 2">441</strain>
    </source>
</reference>